<dbReference type="EMBL" id="RSCK01000084">
    <property type="protein sequence ID" value="RUT04561.1"/>
    <property type="molecule type" value="Genomic_DNA"/>
</dbReference>
<organism evidence="1 2">
    <name type="scientific">Chroococcidiopsis cubana SAG 39.79</name>
    <dbReference type="NCBI Taxonomy" id="388085"/>
    <lineage>
        <taxon>Bacteria</taxon>
        <taxon>Bacillati</taxon>
        <taxon>Cyanobacteriota</taxon>
        <taxon>Cyanophyceae</taxon>
        <taxon>Chroococcidiopsidales</taxon>
        <taxon>Chroococcidiopsidaceae</taxon>
        <taxon>Chroococcidiopsis</taxon>
    </lineage>
</organism>
<protein>
    <recommendedName>
        <fullName evidence="3">Transposase IS111A/IS1328/IS1533 N-terminal domain-containing protein</fullName>
    </recommendedName>
</protein>
<keyword evidence="2" id="KW-1185">Reference proteome</keyword>
<dbReference type="AlphaFoldDB" id="A0AB37UCG0"/>
<evidence type="ECO:0000313" key="1">
    <source>
        <dbReference type="EMBL" id="RUT04561.1"/>
    </source>
</evidence>
<gene>
    <name evidence="1" type="ORF">DSM107010_57410</name>
</gene>
<evidence type="ECO:0000313" key="2">
    <source>
        <dbReference type="Proteomes" id="UP000282574"/>
    </source>
</evidence>
<dbReference type="Proteomes" id="UP000282574">
    <property type="component" value="Unassembled WGS sequence"/>
</dbReference>
<evidence type="ECO:0008006" key="3">
    <source>
        <dbReference type="Google" id="ProtNLM"/>
    </source>
</evidence>
<comment type="caution">
    <text evidence="1">The sequence shown here is derived from an EMBL/GenBank/DDBJ whole genome shotgun (WGS) entry which is preliminary data.</text>
</comment>
<sequence>MNSSSKKPSYTGKDVFIGIDVHKRTYSVVSVVEGIVVKKWQTAAVPEQLTKQLRSYFS</sequence>
<reference evidence="1 2" key="1">
    <citation type="journal article" date="2019" name="Genome Biol. Evol.">
        <title>Day and night: Metabolic profiles and evolutionary relationships of six axenic non-marine cyanobacteria.</title>
        <authorList>
            <person name="Will S.E."/>
            <person name="Henke P."/>
            <person name="Boedeker C."/>
            <person name="Huang S."/>
            <person name="Brinkmann H."/>
            <person name="Rohde M."/>
            <person name="Jarek M."/>
            <person name="Friedl T."/>
            <person name="Seufert S."/>
            <person name="Schumacher M."/>
            <person name="Overmann J."/>
            <person name="Neumann-Schaal M."/>
            <person name="Petersen J."/>
        </authorList>
    </citation>
    <scope>NUCLEOTIDE SEQUENCE [LARGE SCALE GENOMIC DNA]</scope>
    <source>
        <strain evidence="1 2">SAG 39.79</strain>
    </source>
</reference>
<proteinExistence type="predicted"/>
<name>A0AB37UCG0_9CYAN</name>
<accession>A0AB37UCG0</accession>